<dbReference type="InterPro" id="IPR017972">
    <property type="entry name" value="Cyt_P450_CS"/>
</dbReference>
<dbReference type="InterPro" id="IPR036396">
    <property type="entry name" value="Cyt_P450_sf"/>
</dbReference>
<evidence type="ECO:0000256" key="3">
    <source>
        <dbReference type="ARBA" id="ARBA00022723"/>
    </source>
</evidence>
<comment type="cofactor">
    <cofactor evidence="7">
        <name>heme</name>
        <dbReference type="ChEBI" id="CHEBI:30413"/>
    </cofactor>
</comment>
<keyword evidence="5 7" id="KW-0408">Iron</keyword>
<dbReference type="OrthoDB" id="1470350at2759"/>
<sequence length="491" mass="56808">MAPLWLLSLGVAVLAILLHYVYLRYKWRTLPSAGPVPFPIIGSAHLLHPVEAFHELLRQHSLLYGPVYTFWLGMKPYVVLGSPEVLKQVLDQDYMTFDREKDLNDIFHDIASGLVLQFNGDGHRRSRKLVGPAFHKSNLNLLMNRVANRAEILCEALGAHARSGEPLDVQDEFQRLTFDVIGQLCLGFDFGTQTNPDSPKAYDDCLRHLYQNRWLALFPIWKIWRTPAERKYFKQMELLQTTFRRIVVERRESGVRDDERDILACMLRESQKPEGQWVDDDEIIRQMMTFMFAGHDTTMNQLTWLFYYISQNSDVEARFHAELDQVLAGRTPTFQDLSQLTFLDKLMKETLRLKPSAPSLGREVTRDITIHHQGKDWFLPKGTKAAWSPYIVMHHPDNWSDPETFNPDREQWKVEEGKWPAPMTFVPFGAGPRSCIGEEMARKEIKMVAAMVGQRFRLQLVPGHLAEAEFATTLRARYGMRMTVHPRPISS</sequence>
<dbReference type="Gene3D" id="1.10.630.10">
    <property type="entry name" value="Cytochrome P450"/>
    <property type="match status" value="1"/>
</dbReference>
<keyword evidence="10" id="KW-1185">Reference proteome</keyword>
<evidence type="ECO:0000256" key="8">
    <source>
        <dbReference type="RuleBase" id="RU000461"/>
    </source>
</evidence>
<keyword evidence="2 7" id="KW-0349">Heme</keyword>
<evidence type="ECO:0000256" key="7">
    <source>
        <dbReference type="PIRSR" id="PIRSR602401-1"/>
    </source>
</evidence>
<dbReference type="KEGG" id="acan:ACA1_054840"/>
<dbReference type="InterPro" id="IPR002401">
    <property type="entry name" value="Cyt_P450_E_grp-I"/>
</dbReference>
<dbReference type="SMR" id="L8H7M8"/>
<dbReference type="AlphaFoldDB" id="L8H7M8"/>
<keyword evidence="4 8" id="KW-0560">Oxidoreductase</keyword>
<evidence type="ECO:0000313" key="10">
    <source>
        <dbReference type="Proteomes" id="UP000011083"/>
    </source>
</evidence>
<dbReference type="PRINTS" id="PR00463">
    <property type="entry name" value="EP450I"/>
</dbReference>
<name>L8H7M8_ACACF</name>
<accession>L8H7M8</accession>
<dbReference type="PANTHER" id="PTHR24291:SF50">
    <property type="entry name" value="BIFUNCTIONAL ALBAFLAVENONE MONOOXYGENASE_TERPENE SYNTHASE"/>
    <property type="match status" value="1"/>
</dbReference>
<proteinExistence type="inferred from homology"/>
<dbReference type="GO" id="GO:0020037">
    <property type="term" value="F:heme binding"/>
    <property type="evidence" value="ECO:0007669"/>
    <property type="project" value="InterPro"/>
</dbReference>
<organism evidence="9 10">
    <name type="scientific">Acanthamoeba castellanii (strain ATCC 30010 / Neff)</name>
    <dbReference type="NCBI Taxonomy" id="1257118"/>
    <lineage>
        <taxon>Eukaryota</taxon>
        <taxon>Amoebozoa</taxon>
        <taxon>Discosea</taxon>
        <taxon>Longamoebia</taxon>
        <taxon>Centramoebida</taxon>
        <taxon>Acanthamoebidae</taxon>
        <taxon>Acanthamoeba</taxon>
    </lineage>
</organism>
<dbReference type="OMA" id="VEECDIK"/>
<dbReference type="PRINTS" id="PR00385">
    <property type="entry name" value="P450"/>
</dbReference>
<evidence type="ECO:0000256" key="6">
    <source>
        <dbReference type="ARBA" id="ARBA00023033"/>
    </source>
</evidence>
<dbReference type="Pfam" id="PF00067">
    <property type="entry name" value="p450"/>
    <property type="match status" value="1"/>
</dbReference>
<dbReference type="VEuPathDB" id="AmoebaDB:ACA1_054840"/>
<dbReference type="PANTHER" id="PTHR24291">
    <property type="entry name" value="CYTOCHROME P450 FAMILY 4"/>
    <property type="match status" value="1"/>
</dbReference>
<dbReference type="EMBL" id="KB007909">
    <property type="protein sequence ID" value="ELR20738.1"/>
    <property type="molecule type" value="Genomic_DNA"/>
</dbReference>
<reference evidence="9 10" key="1">
    <citation type="journal article" date="2013" name="Genome Biol.">
        <title>Genome of Acanthamoeba castellanii highlights extensive lateral gene transfer and early evolution of tyrosine kinase signaling.</title>
        <authorList>
            <person name="Clarke M."/>
            <person name="Lohan A.J."/>
            <person name="Liu B."/>
            <person name="Lagkouvardos I."/>
            <person name="Roy S."/>
            <person name="Zafar N."/>
            <person name="Bertelli C."/>
            <person name="Schilde C."/>
            <person name="Kianianmomeni A."/>
            <person name="Burglin T.R."/>
            <person name="Frech C."/>
            <person name="Turcotte B."/>
            <person name="Kopec K.O."/>
            <person name="Synnott J.M."/>
            <person name="Choo C."/>
            <person name="Paponov I."/>
            <person name="Finkler A."/>
            <person name="Soon Heng Tan C."/>
            <person name="Hutchins A.P."/>
            <person name="Weinmeier T."/>
            <person name="Rattei T."/>
            <person name="Chu J.S."/>
            <person name="Gimenez G."/>
            <person name="Irimia M."/>
            <person name="Rigden D.J."/>
            <person name="Fitzpatrick D.A."/>
            <person name="Lorenzo-Morales J."/>
            <person name="Bateman A."/>
            <person name="Chiu C.H."/>
            <person name="Tang P."/>
            <person name="Hegemann P."/>
            <person name="Fromm H."/>
            <person name="Raoult D."/>
            <person name="Greub G."/>
            <person name="Miranda-Saavedra D."/>
            <person name="Chen N."/>
            <person name="Nash P."/>
            <person name="Ginger M.L."/>
            <person name="Horn M."/>
            <person name="Schaap P."/>
            <person name="Caler L."/>
            <person name="Loftus B."/>
        </authorList>
    </citation>
    <scope>NUCLEOTIDE SEQUENCE [LARGE SCALE GENOMIC DNA]</scope>
    <source>
        <strain evidence="9 10">Neff</strain>
    </source>
</reference>
<evidence type="ECO:0000256" key="4">
    <source>
        <dbReference type="ARBA" id="ARBA00023002"/>
    </source>
</evidence>
<dbReference type="STRING" id="1257118.L8H7M8"/>
<dbReference type="InterPro" id="IPR050196">
    <property type="entry name" value="Cytochrome_P450_Monoox"/>
</dbReference>
<gene>
    <name evidence="9" type="ORF">ACA1_054840</name>
</gene>
<keyword evidence="3 7" id="KW-0479">Metal-binding</keyword>
<dbReference type="GO" id="GO:0016705">
    <property type="term" value="F:oxidoreductase activity, acting on paired donors, with incorporation or reduction of molecular oxygen"/>
    <property type="evidence" value="ECO:0007669"/>
    <property type="project" value="InterPro"/>
</dbReference>
<dbReference type="PROSITE" id="PS00086">
    <property type="entry name" value="CYTOCHROME_P450"/>
    <property type="match status" value="1"/>
</dbReference>
<dbReference type="GeneID" id="14921608"/>
<dbReference type="Proteomes" id="UP000011083">
    <property type="component" value="Unassembled WGS sequence"/>
</dbReference>
<comment type="similarity">
    <text evidence="1 8">Belongs to the cytochrome P450 family.</text>
</comment>
<evidence type="ECO:0000256" key="5">
    <source>
        <dbReference type="ARBA" id="ARBA00023004"/>
    </source>
</evidence>
<dbReference type="SUPFAM" id="SSF48264">
    <property type="entry name" value="Cytochrome P450"/>
    <property type="match status" value="1"/>
</dbReference>
<keyword evidence="6 8" id="KW-0503">Monooxygenase</keyword>
<dbReference type="GO" id="GO:0005506">
    <property type="term" value="F:iron ion binding"/>
    <property type="evidence" value="ECO:0007669"/>
    <property type="project" value="InterPro"/>
</dbReference>
<feature type="binding site" description="axial binding residue" evidence="7">
    <location>
        <position position="435"/>
    </location>
    <ligand>
        <name>heme</name>
        <dbReference type="ChEBI" id="CHEBI:30413"/>
    </ligand>
    <ligandPart>
        <name>Fe</name>
        <dbReference type="ChEBI" id="CHEBI:18248"/>
    </ligandPart>
</feature>
<evidence type="ECO:0000256" key="2">
    <source>
        <dbReference type="ARBA" id="ARBA00022617"/>
    </source>
</evidence>
<dbReference type="RefSeq" id="XP_004344141.1">
    <property type="nucleotide sequence ID" value="XM_004344091.1"/>
</dbReference>
<dbReference type="GO" id="GO:0004497">
    <property type="term" value="F:monooxygenase activity"/>
    <property type="evidence" value="ECO:0007669"/>
    <property type="project" value="UniProtKB-KW"/>
</dbReference>
<evidence type="ECO:0000256" key="1">
    <source>
        <dbReference type="ARBA" id="ARBA00010617"/>
    </source>
</evidence>
<dbReference type="InterPro" id="IPR001128">
    <property type="entry name" value="Cyt_P450"/>
</dbReference>
<protein>
    <submittedName>
        <fullName evidence="9">Cytochrome p450 superfamily protein</fullName>
    </submittedName>
</protein>
<evidence type="ECO:0000313" key="9">
    <source>
        <dbReference type="EMBL" id="ELR20738.1"/>
    </source>
</evidence>